<gene>
    <name evidence="1" type="ORF">TrRE_jg10687</name>
</gene>
<accession>A0A9W6ZCY1</accession>
<proteinExistence type="predicted"/>
<dbReference type="AlphaFoldDB" id="A0A9W6ZCY1"/>
<evidence type="ECO:0000313" key="2">
    <source>
        <dbReference type="Proteomes" id="UP001165082"/>
    </source>
</evidence>
<organism evidence="1 2">
    <name type="scientific">Triparma retinervis</name>
    <dbReference type="NCBI Taxonomy" id="2557542"/>
    <lineage>
        <taxon>Eukaryota</taxon>
        <taxon>Sar</taxon>
        <taxon>Stramenopiles</taxon>
        <taxon>Ochrophyta</taxon>
        <taxon>Bolidophyceae</taxon>
        <taxon>Parmales</taxon>
        <taxon>Triparmaceae</taxon>
        <taxon>Triparma</taxon>
    </lineage>
</organism>
<keyword evidence="2" id="KW-1185">Reference proteome</keyword>
<name>A0A9W6ZCY1_9STRA</name>
<reference evidence="1" key="1">
    <citation type="submission" date="2022-07" db="EMBL/GenBank/DDBJ databases">
        <title>Genome analysis of Parmales, a sister group of diatoms, reveals the evolutionary specialization of diatoms from phago-mixotrophs to photoautotrophs.</title>
        <authorList>
            <person name="Ban H."/>
            <person name="Sato S."/>
            <person name="Yoshikawa S."/>
            <person name="Kazumasa Y."/>
            <person name="Nakamura Y."/>
            <person name="Ichinomiya M."/>
            <person name="Saitoh K."/>
            <person name="Sato N."/>
            <person name="Blanc-Mathieu R."/>
            <person name="Endo H."/>
            <person name="Kuwata A."/>
            <person name="Ogata H."/>
        </authorList>
    </citation>
    <scope>NUCLEOTIDE SEQUENCE</scope>
</reference>
<sequence length="212" mass="24937">MMNAYPGRAVYQGTITFKKESGAVDRELDDWRVQTWDWEERKAKKIKELRPQSAPITNLKKSQRFERDRLSTPSRFQRLGEMTEEEVKKRFPGQKMYRLIKALPGEEVRGMGKVDLDTLSYSKKDPREKMCLLSVPKDRWGEREVLAFARNGSDELIRVRRGRVDRTRDEVREKIREEMEGQGAKDKTSYTLENVSRERDFATLYKKQGGVI</sequence>
<comment type="caution">
    <text evidence="1">The sequence shown here is derived from an EMBL/GenBank/DDBJ whole genome shotgun (WGS) entry which is preliminary data.</text>
</comment>
<dbReference type="OrthoDB" id="192209at2759"/>
<evidence type="ECO:0000313" key="1">
    <source>
        <dbReference type="EMBL" id="GMH48264.1"/>
    </source>
</evidence>
<dbReference type="EMBL" id="BRXZ01003142">
    <property type="protein sequence ID" value="GMH48264.1"/>
    <property type="molecule type" value="Genomic_DNA"/>
</dbReference>
<dbReference type="Proteomes" id="UP001165082">
    <property type="component" value="Unassembled WGS sequence"/>
</dbReference>
<protein>
    <submittedName>
        <fullName evidence="1">Uncharacterized protein</fullName>
    </submittedName>
</protein>